<dbReference type="InterPro" id="IPR024584">
    <property type="entry name" value="Tuberin_N"/>
</dbReference>
<dbReference type="InterPro" id="IPR027107">
    <property type="entry name" value="Tuberin/Ral-act_asu"/>
</dbReference>
<sequence>MVKTSLTFEEEIGIFLLEWIPEIVHAHKENDLLALLVNVIKFNACYLEEEIISGFVQHTCVICTSQKTEANIEVSLRVLDAVVCYSCLPVDSLHHFITALCRTVNVVRFCQTSWK</sequence>
<proteinExistence type="predicted"/>
<evidence type="ECO:0000313" key="2">
    <source>
        <dbReference type="Proteomes" id="UP000694865"/>
    </source>
</evidence>
<evidence type="ECO:0000259" key="1">
    <source>
        <dbReference type="Pfam" id="PF11864"/>
    </source>
</evidence>
<dbReference type="InterPro" id="IPR003913">
    <property type="entry name" value="Tuberin"/>
</dbReference>
<name>A0ABM0GLC8_SACKO</name>
<dbReference type="GeneID" id="100376203"/>
<accession>A0ABM0GLC8</accession>
<feature type="non-terminal residue" evidence="3">
    <location>
        <position position="115"/>
    </location>
</feature>
<dbReference type="Proteomes" id="UP000694865">
    <property type="component" value="Unplaced"/>
</dbReference>
<protein>
    <submittedName>
        <fullName evidence="3">Tuberin-like</fullName>
    </submittedName>
</protein>
<keyword evidence="2" id="KW-1185">Reference proteome</keyword>
<reference evidence="3" key="1">
    <citation type="submission" date="2025-08" db="UniProtKB">
        <authorList>
            <consortium name="RefSeq"/>
        </authorList>
    </citation>
    <scope>IDENTIFICATION</scope>
    <source>
        <tissue evidence="3">Testes</tissue>
    </source>
</reference>
<feature type="domain" description="Tuberin N-terminal" evidence="1">
    <location>
        <begin position="9"/>
        <end position="115"/>
    </location>
</feature>
<evidence type="ECO:0000313" key="3">
    <source>
        <dbReference type="RefSeq" id="XP_002732471.2"/>
    </source>
</evidence>
<dbReference type="PRINTS" id="PR01431">
    <property type="entry name" value="TUBERIN"/>
</dbReference>
<dbReference type="Pfam" id="PF11864">
    <property type="entry name" value="DUF3384"/>
    <property type="match status" value="1"/>
</dbReference>
<organism evidence="2 3">
    <name type="scientific">Saccoglossus kowalevskii</name>
    <name type="common">Acorn worm</name>
    <dbReference type="NCBI Taxonomy" id="10224"/>
    <lineage>
        <taxon>Eukaryota</taxon>
        <taxon>Metazoa</taxon>
        <taxon>Hemichordata</taxon>
        <taxon>Enteropneusta</taxon>
        <taxon>Harrimaniidae</taxon>
        <taxon>Saccoglossus</taxon>
    </lineage>
</organism>
<dbReference type="RefSeq" id="XP_002732471.2">
    <property type="nucleotide sequence ID" value="XM_002732425.2"/>
</dbReference>
<gene>
    <name evidence="3" type="primary">LOC100376203</name>
</gene>
<dbReference type="PANTHER" id="PTHR10063:SF0">
    <property type="entry name" value="TUBERIN"/>
    <property type="match status" value="1"/>
</dbReference>
<dbReference type="PANTHER" id="PTHR10063">
    <property type="entry name" value="TUBERIN"/>
    <property type="match status" value="1"/>
</dbReference>